<dbReference type="EMBL" id="JBIUZV010000004">
    <property type="protein sequence ID" value="MFJ3046046.1"/>
    <property type="molecule type" value="Genomic_DNA"/>
</dbReference>
<feature type="transmembrane region" description="Helical" evidence="5">
    <location>
        <begin position="111"/>
        <end position="136"/>
    </location>
</feature>
<keyword evidence="2 5" id="KW-0812">Transmembrane</keyword>
<keyword evidence="4 5" id="KW-0472">Membrane</keyword>
<dbReference type="Pfam" id="PF04403">
    <property type="entry name" value="PqiA"/>
    <property type="match status" value="1"/>
</dbReference>
<dbReference type="InterPro" id="IPR035906">
    <property type="entry name" value="MetI-like_sf"/>
</dbReference>
<feature type="transmembrane region" description="Helical" evidence="5">
    <location>
        <begin position="156"/>
        <end position="176"/>
    </location>
</feature>
<keyword evidence="3 5" id="KW-1133">Transmembrane helix</keyword>
<reference evidence="6 7" key="1">
    <citation type="submission" date="2024-10" db="EMBL/GenBank/DDBJ databases">
        <title>The Natural Products Discovery Center: Release of the First 8490 Sequenced Strains for Exploring Actinobacteria Biosynthetic Diversity.</title>
        <authorList>
            <person name="Kalkreuter E."/>
            <person name="Kautsar S.A."/>
            <person name="Yang D."/>
            <person name="Bader C.D."/>
            <person name="Teijaro C.N."/>
            <person name="Fluegel L."/>
            <person name="Davis C.M."/>
            <person name="Simpson J.R."/>
            <person name="Lauterbach L."/>
            <person name="Steele A.D."/>
            <person name="Gui C."/>
            <person name="Meng S."/>
            <person name="Li G."/>
            <person name="Viehrig K."/>
            <person name="Ye F."/>
            <person name="Su P."/>
            <person name="Kiefer A.F."/>
            <person name="Nichols A."/>
            <person name="Cepeda A.J."/>
            <person name="Yan W."/>
            <person name="Fan B."/>
            <person name="Jiang Y."/>
            <person name="Adhikari A."/>
            <person name="Zheng C.-J."/>
            <person name="Schuster L."/>
            <person name="Cowan T.M."/>
            <person name="Smanski M.J."/>
            <person name="Chevrette M.G."/>
            <person name="De Carvalho L.P.S."/>
            <person name="Shen B."/>
        </authorList>
    </citation>
    <scope>NUCLEOTIDE SEQUENCE [LARGE SCALE GENOMIC DNA]</scope>
    <source>
        <strain evidence="6 7">NPDC087045</strain>
    </source>
</reference>
<comment type="caution">
    <text evidence="6">The sequence shown here is derived from an EMBL/GenBank/DDBJ whole genome shotgun (WGS) entry which is preliminary data.</text>
</comment>
<feature type="transmembrane region" description="Helical" evidence="5">
    <location>
        <begin position="65"/>
        <end position="84"/>
    </location>
</feature>
<dbReference type="RefSeq" id="WP_402699947.1">
    <property type="nucleotide sequence ID" value="NZ_JBIUZV010000004.1"/>
</dbReference>
<evidence type="ECO:0000256" key="4">
    <source>
        <dbReference type="ARBA" id="ARBA00023136"/>
    </source>
</evidence>
<dbReference type="InterPro" id="IPR007498">
    <property type="entry name" value="PqiA-like"/>
</dbReference>
<evidence type="ECO:0000256" key="2">
    <source>
        <dbReference type="ARBA" id="ARBA00022692"/>
    </source>
</evidence>
<organism evidence="6 7">
    <name type="scientific">Herbaspirillum chlorophenolicum</name>
    <dbReference type="NCBI Taxonomy" id="211589"/>
    <lineage>
        <taxon>Bacteria</taxon>
        <taxon>Pseudomonadati</taxon>
        <taxon>Pseudomonadota</taxon>
        <taxon>Betaproteobacteria</taxon>
        <taxon>Burkholderiales</taxon>
        <taxon>Oxalobacteraceae</taxon>
        <taxon>Herbaspirillum</taxon>
    </lineage>
</organism>
<dbReference type="SUPFAM" id="SSF161098">
    <property type="entry name" value="MetI-like"/>
    <property type="match status" value="1"/>
</dbReference>
<sequence length="211" mass="23680">METIGKDGVKEPAWIEEARREDVIACRYCDGIHLRMALLPGEAAICLRCDSILYRNDMKQRDVRLSLVLAAIAFFIISNVYPIAEISIQGVKVEATIWECIDRMNVEHMALLSLFLVATTIVFPLAEMSMMAFSLIRKDEKKRRPSGRLVLFLNSLRPWSMIEIYMLGMLVTFGKVSSMASLIPGVAAVSMALLVVILAGMLAFDFSDLWN</sequence>
<evidence type="ECO:0000256" key="1">
    <source>
        <dbReference type="ARBA" id="ARBA00004141"/>
    </source>
</evidence>
<evidence type="ECO:0000313" key="7">
    <source>
        <dbReference type="Proteomes" id="UP001617427"/>
    </source>
</evidence>
<accession>A0ABW8EX60</accession>
<keyword evidence="7" id="KW-1185">Reference proteome</keyword>
<comment type="subcellular location">
    <subcellularLocation>
        <location evidence="1">Membrane</location>
        <topology evidence="1">Multi-pass membrane protein</topology>
    </subcellularLocation>
</comment>
<gene>
    <name evidence="6" type="ORF">ACIPEN_09455</name>
</gene>
<feature type="transmembrane region" description="Helical" evidence="5">
    <location>
        <begin position="182"/>
        <end position="204"/>
    </location>
</feature>
<dbReference type="Proteomes" id="UP001617427">
    <property type="component" value="Unassembled WGS sequence"/>
</dbReference>
<protein>
    <submittedName>
        <fullName evidence="6">Paraquat-inducible protein A</fullName>
    </submittedName>
</protein>
<evidence type="ECO:0000256" key="5">
    <source>
        <dbReference type="SAM" id="Phobius"/>
    </source>
</evidence>
<evidence type="ECO:0000313" key="6">
    <source>
        <dbReference type="EMBL" id="MFJ3046046.1"/>
    </source>
</evidence>
<evidence type="ECO:0000256" key="3">
    <source>
        <dbReference type="ARBA" id="ARBA00022989"/>
    </source>
</evidence>
<proteinExistence type="predicted"/>
<name>A0ABW8EX60_9BURK</name>